<dbReference type="AlphaFoldDB" id="A0AAV9HHA1"/>
<dbReference type="SUPFAM" id="SSF53167">
    <property type="entry name" value="Purine and uridine phosphorylases"/>
    <property type="match status" value="1"/>
</dbReference>
<dbReference type="EMBL" id="MU865042">
    <property type="protein sequence ID" value="KAK4459256.1"/>
    <property type="molecule type" value="Genomic_DNA"/>
</dbReference>
<protein>
    <submittedName>
        <fullName evidence="2">Nucleoside phosphorylase domain-containing protein</fullName>
    </submittedName>
</protein>
<dbReference type="Proteomes" id="UP001321749">
    <property type="component" value="Unassembled WGS sequence"/>
</dbReference>
<feature type="domain" description="Nucleoside phosphorylase" evidence="1">
    <location>
        <begin position="17"/>
        <end position="146"/>
    </location>
</feature>
<dbReference type="InterPro" id="IPR000845">
    <property type="entry name" value="Nucleoside_phosphorylase_d"/>
</dbReference>
<dbReference type="InterPro" id="IPR053137">
    <property type="entry name" value="NLR-like"/>
</dbReference>
<reference evidence="2" key="2">
    <citation type="submission" date="2023-06" db="EMBL/GenBank/DDBJ databases">
        <authorList>
            <consortium name="Lawrence Berkeley National Laboratory"/>
            <person name="Mondo S.J."/>
            <person name="Hensen N."/>
            <person name="Bonometti L."/>
            <person name="Westerberg I."/>
            <person name="Brannstrom I.O."/>
            <person name="Guillou S."/>
            <person name="Cros-Aarteil S."/>
            <person name="Calhoun S."/>
            <person name="Haridas S."/>
            <person name="Kuo A."/>
            <person name="Pangilinan J."/>
            <person name="Riley R."/>
            <person name="Labutti K."/>
            <person name="Andreopoulos B."/>
            <person name="Lipzen A."/>
            <person name="Chen C."/>
            <person name="Yanf M."/>
            <person name="Daum C."/>
            <person name="Ng V."/>
            <person name="Clum A."/>
            <person name="Steindorff A."/>
            <person name="Ohm R."/>
            <person name="Martin F."/>
            <person name="Silar P."/>
            <person name="Natvig D."/>
            <person name="Lalanne C."/>
            <person name="Gautier V."/>
            <person name="Ament-Velasquez S.L."/>
            <person name="Kruys A."/>
            <person name="Hutchinson M.I."/>
            <person name="Powell A.J."/>
            <person name="Barry K."/>
            <person name="Miller A.N."/>
            <person name="Grigoriev I.V."/>
            <person name="Debuchy R."/>
            <person name="Gladieux P."/>
            <person name="Thoren M.H."/>
            <person name="Johannesson H."/>
        </authorList>
    </citation>
    <scope>NUCLEOTIDE SEQUENCE</scope>
    <source>
        <strain evidence="2">PSN324</strain>
    </source>
</reference>
<dbReference type="GO" id="GO:0003824">
    <property type="term" value="F:catalytic activity"/>
    <property type="evidence" value="ECO:0007669"/>
    <property type="project" value="InterPro"/>
</dbReference>
<gene>
    <name evidence="2" type="ORF">QBC42DRAFT_183897</name>
</gene>
<name>A0AAV9HHA1_9PEZI</name>
<evidence type="ECO:0000313" key="3">
    <source>
        <dbReference type="Proteomes" id="UP001321749"/>
    </source>
</evidence>
<dbReference type="Gene3D" id="3.40.50.1580">
    <property type="entry name" value="Nucleoside phosphorylase domain"/>
    <property type="match status" value="1"/>
</dbReference>
<dbReference type="PANTHER" id="PTHR46082">
    <property type="entry name" value="ATP/GTP-BINDING PROTEIN-RELATED"/>
    <property type="match status" value="1"/>
</dbReference>
<accession>A0AAV9HHA1</accession>
<dbReference type="PANTHER" id="PTHR46082:SF6">
    <property type="entry name" value="AAA+ ATPASE DOMAIN-CONTAINING PROTEIN-RELATED"/>
    <property type="match status" value="1"/>
</dbReference>
<dbReference type="GO" id="GO:0009116">
    <property type="term" value="P:nucleoside metabolic process"/>
    <property type="evidence" value="ECO:0007669"/>
    <property type="project" value="InterPro"/>
</dbReference>
<dbReference type="Pfam" id="PF01048">
    <property type="entry name" value="PNP_UDP_1"/>
    <property type="match status" value="1"/>
</dbReference>
<comment type="caution">
    <text evidence="2">The sequence shown here is derived from an EMBL/GenBank/DDBJ whole genome shotgun (WGS) entry which is preliminary data.</text>
</comment>
<evidence type="ECO:0000259" key="1">
    <source>
        <dbReference type="Pfam" id="PF01048"/>
    </source>
</evidence>
<dbReference type="InterPro" id="IPR035994">
    <property type="entry name" value="Nucleoside_phosphorylase_sf"/>
</dbReference>
<proteinExistence type="predicted"/>
<sequence>MVDQHDRPKPGRDGFEVAIICAIPFEASAVEFVIDEFWDMDGDAIKKAPGDQNQYRTGRIGDYNVVTTLLPEPGNPSAAAAIKQVVSYFPQVRLALVVGTCGAVPTVSESDEEIILGDVIISTSMVEVDYGTDVTDIFQKSKEPVCGALPEAAGDITSLLRSFETRLNRQRLHDHVSNHLVELQQADQHLCSRTLMPPLYRYRGASKDKLFAPTHIHRHRPDSAQSALTCACSGGFVCAGARRASCEKLRCGSGVDQIMRRRLALKKKAEKLETHTEAELQAPAVHFGAVASGDTNMRSAFHRNRLAHEHDIIAFEMEGAGPEISCLVIKGVSNYADGHRQARGWRDWGAATAAAACKAILVLRTRPEKQGELTPPPPGF</sequence>
<reference evidence="2" key="1">
    <citation type="journal article" date="2023" name="Mol. Phylogenet. Evol.">
        <title>Genome-scale phylogeny and comparative genomics of the fungal order Sordariales.</title>
        <authorList>
            <person name="Hensen N."/>
            <person name="Bonometti L."/>
            <person name="Westerberg I."/>
            <person name="Brannstrom I.O."/>
            <person name="Guillou S."/>
            <person name="Cros-Aarteil S."/>
            <person name="Calhoun S."/>
            <person name="Haridas S."/>
            <person name="Kuo A."/>
            <person name="Mondo S."/>
            <person name="Pangilinan J."/>
            <person name="Riley R."/>
            <person name="LaButti K."/>
            <person name="Andreopoulos B."/>
            <person name="Lipzen A."/>
            <person name="Chen C."/>
            <person name="Yan M."/>
            <person name="Daum C."/>
            <person name="Ng V."/>
            <person name="Clum A."/>
            <person name="Steindorff A."/>
            <person name="Ohm R.A."/>
            <person name="Martin F."/>
            <person name="Silar P."/>
            <person name="Natvig D.O."/>
            <person name="Lalanne C."/>
            <person name="Gautier V."/>
            <person name="Ament-Velasquez S.L."/>
            <person name="Kruys A."/>
            <person name="Hutchinson M.I."/>
            <person name="Powell A.J."/>
            <person name="Barry K."/>
            <person name="Miller A.N."/>
            <person name="Grigoriev I.V."/>
            <person name="Debuchy R."/>
            <person name="Gladieux P."/>
            <person name="Hiltunen Thoren M."/>
            <person name="Johannesson H."/>
        </authorList>
    </citation>
    <scope>NUCLEOTIDE SEQUENCE</scope>
    <source>
        <strain evidence="2">PSN324</strain>
    </source>
</reference>
<keyword evidence="3" id="KW-1185">Reference proteome</keyword>
<organism evidence="2 3">
    <name type="scientific">Cladorrhinum samala</name>
    <dbReference type="NCBI Taxonomy" id="585594"/>
    <lineage>
        <taxon>Eukaryota</taxon>
        <taxon>Fungi</taxon>
        <taxon>Dikarya</taxon>
        <taxon>Ascomycota</taxon>
        <taxon>Pezizomycotina</taxon>
        <taxon>Sordariomycetes</taxon>
        <taxon>Sordariomycetidae</taxon>
        <taxon>Sordariales</taxon>
        <taxon>Podosporaceae</taxon>
        <taxon>Cladorrhinum</taxon>
    </lineage>
</organism>
<evidence type="ECO:0000313" key="2">
    <source>
        <dbReference type="EMBL" id="KAK4459256.1"/>
    </source>
</evidence>